<evidence type="ECO:0000256" key="5">
    <source>
        <dbReference type="ARBA" id="ARBA00023242"/>
    </source>
</evidence>
<dbReference type="SMART" id="SM01401">
    <property type="entry name" value="Sds3"/>
    <property type="match status" value="1"/>
</dbReference>
<dbReference type="InterPro" id="IPR013907">
    <property type="entry name" value="Sds3"/>
</dbReference>
<feature type="region of interest" description="Disordered" evidence="8">
    <location>
        <begin position="172"/>
        <end position="191"/>
    </location>
</feature>
<proteinExistence type="inferred from homology"/>
<keyword evidence="7" id="KW-0175">Coiled coil</keyword>
<dbReference type="AlphaFoldDB" id="A0A6A4X2B1"/>
<keyword evidence="3" id="KW-0805">Transcription regulation</keyword>
<keyword evidence="4" id="KW-0804">Transcription</keyword>
<evidence type="ECO:0000256" key="2">
    <source>
        <dbReference type="ARBA" id="ARBA00022491"/>
    </source>
</evidence>
<keyword evidence="5" id="KW-0539">Nucleus</keyword>
<evidence type="ECO:0000256" key="3">
    <source>
        <dbReference type="ARBA" id="ARBA00023015"/>
    </source>
</evidence>
<dbReference type="PANTHER" id="PTHR21964">
    <property type="entry name" value="BREAST CANCER METASTASIS-SUPPRESSOR 1"/>
    <property type="match status" value="1"/>
</dbReference>
<sequence>MPTNKEESDGEMEQDESSASDSGSSHGSDTDTSDLDLDQCLVRKNECLDHLCELEQQFAVLKEQLFSEKLALLDDRLAAVRAGTAPEFLTPLRQLEEAHRTRQEVALRLKCYRLANAQHRYDSEMLAAEQNWRSSKSMLYDQVRQDLEERARRLEEDRRHVDITSDLWQEERTGRRGRRASQTEDGSRKKRPVTVTGPYIVYMLSDNDVLEDWTAIKKALSVTKRKGEVKILRDVNALW</sequence>
<dbReference type="OrthoDB" id="20886at2759"/>
<evidence type="ECO:0000256" key="6">
    <source>
        <dbReference type="ARBA" id="ARBA00038256"/>
    </source>
</evidence>
<dbReference type="EMBL" id="VIIS01000440">
    <property type="protein sequence ID" value="KAF0309038.1"/>
    <property type="molecule type" value="Genomic_DNA"/>
</dbReference>
<dbReference type="Gene3D" id="1.20.5.1500">
    <property type="match status" value="1"/>
</dbReference>
<accession>A0A6A4X2B1</accession>
<comment type="subcellular location">
    <subcellularLocation>
        <location evidence="1">Nucleus</location>
    </subcellularLocation>
</comment>
<name>A0A6A4X2B1_AMPAM</name>
<evidence type="ECO:0000256" key="4">
    <source>
        <dbReference type="ARBA" id="ARBA00023163"/>
    </source>
</evidence>
<comment type="caution">
    <text evidence="9">The sequence shown here is derived from an EMBL/GenBank/DDBJ whole genome shotgun (WGS) entry which is preliminary data.</text>
</comment>
<organism evidence="9 10">
    <name type="scientific">Amphibalanus amphitrite</name>
    <name type="common">Striped barnacle</name>
    <name type="synonym">Balanus amphitrite</name>
    <dbReference type="NCBI Taxonomy" id="1232801"/>
    <lineage>
        <taxon>Eukaryota</taxon>
        <taxon>Metazoa</taxon>
        <taxon>Ecdysozoa</taxon>
        <taxon>Arthropoda</taxon>
        <taxon>Crustacea</taxon>
        <taxon>Multicrustacea</taxon>
        <taxon>Cirripedia</taxon>
        <taxon>Thoracica</taxon>
        <taxon>Thoracicalcarea</taxon>
        <taxon>Balanomorpha</taxon>
        <taxon>Balanoidea</taxon>
        <taxon>Balanidae</taxon>
        <taxon>Amphibalaninae</taxon>
        <taxon>Amphibalanus</taxon>
    </lineage>
</organism>
<feature type="coiled-coil region" evidence="7">
    <location>
        <begin position="137"/>
        <end position="164"/>
    </location>
</feature>
<dbReference type="FunFam" id="1.20.5.1500:FF:000002">
    <property type="entry name" value="breast cancer metastasis-suppressor 1-like protein-A"/>
    <property type="match status" value="1"/>
</dbReference>
<dbReference type="GO" id="GO:0005654">
    <property type="term" value="C:nucleoplasm"/>
    <property type="evidence" value="ECO:0007669"/>
    <property type="project" value="UniProtKB-ARBA"/>
</dbReference>
<dbReference type="Pfam" id="PF08598">
    <property type="entry name" value="Sds3"/>
    <property type="match status" value="1"/>
</dbReference>
<feature type="region of interest" description="Disordered" evidence="8">
    <location>
        <begin position="1"/>
        <end position="34"/>
    </location>
</feature>
<evidence type="ECO:0000313" key="9">
    <source>
        <dbReference type="EMBL" id="KAF0309038.1"/>
    </source>
</evidence>
<keyword evidence="10" id="KW-1185">Reference proteome</keyword>
<evidence type="ECO:0000256" key="7">
    <source>
        <dbReference type="SAM" id="Coils"/>
    </source>
</evidence>
<feature type="compositionally biased region" description="Acidic residues" evidence="8">
    <location>
        <begin position="8"/>
        <end position="18"/>
    </location>
</feature>
<reference evidence="9 10" key="1">
    <citation type="submission" date="2019-07" db="EMBL/GenBank/DDBJ databases">
        <title>Draft genome assembly of a fouling barnacle, Amphibalanus amphitrite (Darwin, 1854): The first reference genome for Thecostraca.</title>
        <authorList>
            <person name="Kim W."/>
        </authorList>
    </citation>
    <scope>NUCLEOTIDE SEQUENCE [LARGE SCALE GENOMIC DNA]</scope>
    <source>
        <strain evidence="9">SNU_AA5</strain>
        <tissue evidence="9">Soma without cirri and trophi</tissue>
    </source>
</reference>
<protein>
    <submittedName>
        <fullName evidence="9">Breast cancer metastasis-suppressor 1-like protein</fullName>
    </submittedName>
</protein>
<dbReference type="GO" id="GO:0010468">
    <property type="term" value="P:regulation of gene expression"/>
    <property type="evidence" value="ECO:0007669"/>
    <property type="project" value="UniProtKB-ARBA"/>
</dbReference>
<keyword evidence="2" id="KW-0678">Repressor</keyword>
<gene>
    <name evidence="9" type="primary">BRMS1L</name>
    <name evidence="9" type="ORF">FJT64_019784</name>
</gene>
<comment type="similarity">
    <text evidence="6">Belongs to the BRMS1 family.</text>
</comment>
<evidence type="ECO:0000256" key="8">
    <source>
        <dbReference type="SAM" id="MobiDB-lite"/>
    </source>
</evidence>
<evidence type="ECO:0000313" key="10">
    <source>
        <dbReference type="Proteomes" id="UP000440578"/>
    </source>
</evidence>
<dbReference type="Proteomes" id="UP000440578">
    <property type="component" value="Unassembled WGS sequence"/>
</dbReference>
<evidence type="ECO:0000256" key="1">
    <source>
        <dbReference type="ARBA" id="ARBA00004123"/>
    </source>
</evidence>